<name>A0ABW2RTF2_9NOCA</name>
<organism evidence="2 3">
    <name type="scientific">Rhodococcus daqingensis</name>
    <dbReference type="NCBI Taxonomy" id="2479363"/>
    <lineage>
        <taxon>Bacteria</taxon>
        <taxon>Bacillati</taxon>
        <taxon>Actinomycetota</taxon>
        <taxon>Actinomycetes</taxon>
        <taxon>Mycobacteriales</taxon>
        <taxon>Nocardiaceae</taxon>
        <taxon>Rhodococcus</taxon>
    </lineage>
</organism>
<evidence type="ECO:0000256" key="1">
    <source>
        <dbReference type="SAM" id="MobiDB-lite"/>
    </source>
</evidence>
<protein>
    <submittedName>
        <fullName evidence="2">Uncharacterized protein</fullName>
    </submittedName>
</protein>
<feature type="compositionally biased region" description="Gly residues" evidence="1">
    <location>
        <begin position="97"/>
        <end position="110"/>
    </location>
</feature>
<evidence type="ECO:0000313" key="2">
    <source>
        <dbReference type="EMBL" id="MFC7447022.1"/>
    </source>
</evidence>
<keyword evidence="3" id="KW-1185">Reference proteome</keyword>
<accession>A0ABW2RTF2</accession>
<feature type="region of interest" description="Disordered" evidence="1">
    <location>
        <begin position="90"/>
        <end position="132"/>
    </location>
</feature>
<dbReference type="EMBL" id="JBHTCS010000007">
    <property type="protein sequence ID" value="MFC7447022.1"/>
    <property type="molecule type" value="Genomic_DNA"/>
</dbReference>
<proteinExistence type="predicted"/>
<reference evidence="3" key="1">
    <citation type="journal article" date="2019" name="Int. J. Syst. Evol. Microbiol.">
        <title>The Global Catalogue of Microorganisms (GCM) 10K type strain sequencing project: providing services to taxonomists for standard genome sequencing and annotation.</title>
        <authorList>
            <consortium name="The Broad Institute Genomics Platform"/>
            <consortium name="The Broad Institute Genome Sequencing Center for Infectious Disease"/>
            <person name="Wu L."/>
            <person name="Ma J."/>
        </authorList>
    </citation>
    <scope>NUCLEOTIDE SEQUENCE [LARGE SCALE GENOMIC DNA]</scope>
    <source>
        <strain evidence="3">ICMP 19430</strain>
    </source>
</reference>
<dbReference type="RefSeq" id="WP_378401764.1">
    <property type="nucleotide sequence ID" value="NZ_JBHTCS010000007.1"/>
</dbReference>
<dbReference type="Proteomes" id="UP001596484">
    <property type="component" value="Unassembled WGS sequence"/>
</dbReference>
<evidence type="ECO:0000313" key="3">
    <source>
        <dbReference type="Proteomes" id="UP001596484"/>
    </source>
</evidence>
<sequence length="132" mass="13502">MNGEHADLVAELRALTHAAFDRLEPLLQKASEAAATAANPDGGEPGPYGCSWCPVCALAALARGEQHDLITLLGSQAAVLLALLRQILDEHGAHPGPDGGPAGPSDGPGPGADVPGARPKFVPISVRVEHNR</sequence>
<comment type="caution">
    <text evidence="2">The sequence shown here is derived from an EMBL/GenBank/DDBJ whole genome shotgun (WGS) entry which is preliminary data.</text>
</comment>
<gene>
    <name evidence="2" type="ORF">ACFQS9_03860</name>
</gene>